<keyword evidence="2" id="KW-1185">Reference proteome</keyword>
<evidence type="ECO:0008006" key="3">
    <source>
        <dbReference type="Google" id="ProtNLM"/>
    </source>
</evidence>
<gene>
    <name evidence="1" type="ORF">EubceDRAFT1_1146</name>
</gene>
<protein>
    <recommendedName>
        <fullName evidence="3">Flagellin lysine-N-methylase</fullName>
    </recommendedName>
</protein>
<name>I5AT40_EUBC6</name>
<dbReference type="HOGENOM" id="CLU_051643_0_0_9"/>
<evidence type="ECO:0000313" key="1">
    <source>
        <dbReference type="EMBL" id="EIM56963.1"/>
    </source>
</evidence>
<evidence type="ECO:0000313" key="2">
    <source>
        <dbReference type="Proteomes" id="UP000005753"/>
    </source>
</evidence>
<accession>I5AT40</accession>
<proteinExistence type="predicted"/>
<reference evidence="1 2" key="2">
    <citation type="submission" date="2012-02" db="EMBL/GenBank/DDBJ databases">
        <title>Improved High-Quality Draft sequence of Eubacterium cellulosolvens 6.</title>
        <authorList>
            <consortium name="US DOE Joint Genome Institute"/>
            <person name="Lucas S."/>
            <person name="Han J."/>
            <person name="Lapidus A."/>
            <person name="Cheng J.-F."/>
            <person name="Goodwin L."/>
            <person name="Pitluck S."/>
            <person name="Peters L."/>
            <person name="Mikhailova N."/>
            <person name="Gu W."/>
            <person name="Detter J.C."/>
            <person name="Han C."/>
            <person name="Tapia R."/>
            <person name="Land M."/>
            <person name="Hauser L."/>
            <person name="Kyrpides N."/>
            <person name="Ivanova N."/>
            <person name="Pagani I."/>
            <person name="Johnson E."/>
            <person name="Mukhopadhyay B."/>
            <person name="Anderson I."/>
            <person name="Woyke T."/>
        </authorList>
    </citation>
    <scope>NUCLEOTIDE SEQUENCE [LARGE SCALE GENOMIC DNA]</scope>
    <source>
        <strain evidence="1 2">6</strain>
    </source>
</reference>
<dbReference type="AlphaFoldDB" id="I5AT40"/>
<dbReference type="EMBL" id="CM001487">
    <property type="protein sequence ID" value="EIM56963.1"/>
    <property type="molecule type" value="Genomic_DNA"/>
</dbReference>
<dbReference type="Proteomes" id="UP000005753">
    <property type="component" value="Chromosome"/>
</dbReference>
<dbReference type="NCBIfam" id="NF038110">
    <property type="entry name" value="Lys_methyl_FliB"/>
    <property type="match status" value="1"/>
</dbReference>
<organism evidence="1 2">
    <name type="scientific">Eubacterium cellulosolvens (strain ATCC 43171 / JCM 9499 / 6)</name>
    <name type="common">Cillobacterium cellulosolvens</name>
    <dbReference type="NCBI Taxonomy" id="633697"/>
    <lineage>
        <taxon>Bacteria</taxon>
        <taxon>Bacillati</taxon>
        <taxon>Bacillota</taxon>
        <taxon>Clostridia</taxon>
        <taxon>Eubacteriales</taxon>
        <taxon>Eubacteriaceae</taxon>
        <taxon>Eubacterium</taxon>
    </lineage>
</organism>
<dbReference type="STRING" id="633697.EubceDRAFT1_1146"/>
<reference evidence="1 2" key="1">
    <citation type="submission" date="2010-08" db="EMBL/GenBank/DDBJ databases">
        <authorList>
            <consortium name="US DOE Joint Genome Institute (JGI-PGF)"/>
            <person name="Lucas S."/>
            <person name="Copeland A."/>
            <person name="Lapidus A."/>
            <person name="Cheng J.-F."/>
            <person name="Bruce D."/>
            <person name="Goodwin L."/>
            <person name="Pitluck S."/>
            <person name="Land M.L."/>
            <person name="Hauser L."/>
            <person name="Chang Y.-J."/>
            <person name="Anderson I.J."/>
            <person name="Johnson E."/>
            <person name="Mulhopadhyay B."/>
            <person name="Kyrpides N."/>
            <person name="Woyke T.J."/>
        </authorList>
    </citation>
    <scope>NUCLEOTIDE SEQUENCE [LARGE SCALE GENOMIC DNA]</scope>
    <source>
        <strain evidence="1 2">6</strain>
    </source>
</reference>
<sequence length="363" mass="42255">MIYEYPDWVEDFVCIADECEDTCCAGWEVDIDEGTLELYRSAEGAFGERLRGEIREENGTGDGGCFFPLTQEGRCPFLNDRNLCDIITHLGPDAISMVCDEYPRYFVTVGDYEQMDMSLSCMELGRLFFAGERMELRREEDRITREDSEVDEAWLLKILSCRDRAIADLQDRPDCYPDAQPEGWRRRFENVVKAWKNDGILRDDDRDALEKLFAETDEEVHRRMSDLEPLDASWPVLLADVREIIDVPESADSRCGGKMPEEADPSGSCMEPSASYEKQWDRWFTRLSVYFLFRYTIDTYYDGTAVKAVRMMYRSLRFIERMAETRERKKGAPLTVEDMVDLAHIYSRQVEHSEENVDALKEM</sequence>
<dbReference type="eggNOG" id="COG0727">
    <property type="taxonomic scope" value="Bacteria"/>
</dbReference>